<dbReference type="InterPro" id="IPR042280">
    <property type="entry name" value="SLC3A2"/>
</dbReference>
<accession>A0A0V1BTP7</accession>
<dbReference type="InterPro" id="IPR031984">
    <property type="entry name" value="SLC3A2_N"/>
</dbReference>
<dbReference type="STRING" id="6334.A0A0V1BTP7"/>
<dbReference type="PANTHER" id="PTHR46673:SF1">
    <property type="entry name" value="4F2 CELL-SURFACE ANTIGEN HEAVY CHAIN"/>
    <property type="match status" value="1"/>
</dbReference>
<gene>
    <name evidence="4" type="primary">SLC3A2</name>
    <name evidence="4" type="ORF">T01_11929</name>
</gene>
<feature type="transmembrane region" description="Helical" evidence="2">
    <location>
        <begin position="80"/>
        <end position="101"/>
    </location>
</feature>
<evidence type="ECO:0000256" key="2">
    <source>
        <dbReference type="SAM" id="Phobius"/>
    </source>
</evidence>
<feature type="region of interest" description="Disordered" evidence="1">
    <location>
        <begin position="1"/>
        <end position="26"/>
    </location>
</feature>
<dbReference type="OrthoDB" id="1740265at2759"/>
<dbReference type="GO" id="GO:0015173">
    <property type="term" value="F:aromatic amino acid transmembrane transporter activity"/>
    <property type="evidence" value="ECO:0007669"/>
    <property type="project" value="TreeGrafter"/>
</dbReference>
<evidence type="ECO:0000256" key="1">
    <source>
        <dbReference type="SAM" id="MobiDB-lite"/>
    </source>
</evidence>
<sequence length="579" mass="65976">LEMNSDVKSSHAPEEPLMSKSSEILPDPSTMVKLNTAESVDEPRIVLNIGQPKKRIIGLTKEQLQIYADDPYWKKLRISLFALFWIIWIALFATAVVIVALTPKCPGKPVQSWWQNQLCYRIWTYGFKGKDARVLGTFKRIEQRLGELSLLGVDTIWPTPALNVSSADDDVNSFITVDPKAGTMDDFKNLIKAVHRKGMRIVINYPLTTSEKHEWYKAYKTNQQEYLHFYMQNQNGGNYYVTGGYGSLLLLNFDNPAVRMKWLEGIDFWLNNGIDGFYIPDLTAVEGLFDVELLLNELQDRVKETVKKNQLSNDDILIFASLNQSDAAMMSNEKLQLQVFPTFENISSPCNAMCMENIIEREMARKSQFNSSDYVWQLGSFDSYYRLVVRMNDPRRAELVMFSALTLPGSVIFLYGDEIGLGKQDVHVKQVMPDGETTENDTIFPTPFQEDGNELYKRQTEDKFSSLKTIRTVSKLRNQQEAFIFGNFTHTVIDDLLIIWRTGVNEPTNYVAVFNFGNSSQDVHLQETLKLSSSNQVFVAASTSNVQLVGKFLPREKLAVDDQTTITVDPLVGVLLKYK</sequence>
<dbReference type="GO" id="GO:0016323">
    <property type="term" value="C:basolateral plasma membrane"/>
    <property type="evidence" value="ECO:0007669"/>
    <property type="project" value="TreeGrafter"/>
</dbReference>
<dbReference type="Gene3D" id="3.20.20.80">
    <property type="entry name" value="Glycosidases"/>
    <property type="match status" value="1"/>
</dbReference>
<evidence type="ECO:0000313" key="4">
    <source>
        <dbReference type="EMBL" id="KRY39811.1"/>
    </source>
</evidence>
<organism evidence="4 5">
    <name type="scientific">Trichinella spiralis</name>
    <name type="common">Trichina worm</name>
    <dbReference type="NCBI Taxonomy" id="6334"/>
    <lineage>
        <taxon>Eukaryota</taxon>
        <taxon>Metazoa</taxon>
        <taxon>Ecdysozoa</taxon>
        <taxon>Nematoda</taxon>
        <taxon>Enoplea</taxon>
        <taxon>Dorylaimia</taxon>
        <taxon>Trichinellida</taxon>
        <taxon>Trichinellidae</taxon>
        <taxon>Trichinella</taxon>
    </lineage>
</organism>
<dbReference type="InterPro" id="IPR017853">
    <property type="entry name" value="GH"/>
</dbReference>
<proteinExistence type="predicted"/>
<evidence type="ECO:0000259" key="3">
    <source>
        <dbReference type="SMART" id="SM00642"/>
    </source>
</evidence>
<protein>
    <submittedName>
        <fullName evidence="4">4F2 cell-surface antigen heavy chain</fullName>
    </submittedName>
</protein>
<keyword evidence="2" id="KW-0812">Transmembrane</keyword>
<feature type="domain" description="Glycosyl hydrolase family 13 catalytic" evidence="3">
    <location>
        <begin position="121"/>
        <end position="477"/>
    </location>
</feature>
<dbReference type="SMART" id="SM00642">
    <property type="entry name" value="Aamy"/>
    <property type="match status" value="1"/>
</dbReference>
<dbReference type="GO" id="GO:0015823">
    <property type="term" value="P:phenylalanine transport"/>
    <property type="evidence" value="ECO:0007669"/>
    <property type="project" value="TreeGrafter"/>
</dbReference>
<comment type="caution">
    <text evidence="4">The sequence shown here is derived from an EMBL/GenBank/DDBJ whole genome shotgun (WGS) entry which is preliminary data.</text>
</comment>
<dbReference type="SUPFAM" id="SSF51445">
    <property type="entry name" value="(Trans)glycosidases"/>
    <property type="match status" value="1"/>
</dbReference>
<reference evidence="4 5" key="1">
    <citation type="submission" date="2015-01" db="EMBL/GenBank/DDBJ databases">
        <title>Evolution of Trichinella species and genotypes.</title>
        <authorList>
            <person name="Korhonen P.K."/>
            <person name="Edoardo P."/>
            <person name="Giuseppe L.R."/>
            <person name="Gasser R.B."/>
        </authorList>
    </citation>
    <scope>NUCLEOTIDE SEQUENCE [LARGE SCALE GENOMIC DNA]</scope>
    <source>
        <strain evidence="4">ISS3</strain>
    </source>
</reference>
<dbReference type="GO" id="GO:0015190">
    <property type="term" value="F:L-leucine transmembrane transporter activity"/>
    <property type="evidence" value="ECO:0007669"/>
    <property type="project" value="TreeGrafter"/>
</dbReference>
<dbReference type="GO" id="GO:0016324">
    <property type="term" value="C:apical plasma membrane"/>
    <property type="evidence" value="ECO:0007669"/>
    <property type="project" value="TreeGrafter"/>
</dbReference>
<dbReference type="Pfam" id="PF00128">
    <property type="entry name" value="Alpha-amylase"/>
    <property type="match status" value="1"/>
</dbReference>
<dbReference type="Proteomes" id="UP000054776">
    <property type="component" value="Unassembled WGS sequence"/>
</dbReference>
<feature type="non-terminal residue" evidence="4">
    <location>
        <position position="1"/>
    </location>
</feature>
<dbReference type="EMBL" id="JYDH01000016">
    <property type="protein sequence ID" value="KRY39811.1"/>
    <property type="molecule type" value="Genomic_DNA"/>
</dbReference>
<dbReference type="GO" id="GO:0015180">
    <property type="term" value="F:L-alanine transmembrane transporter activity"/>
    <property type="evidence" value="ECO:0007669"/>
    <property type="project" value="TreeGrafter"/>
</dbReference>
<keyword evidence="5" id="KW-1185">Reference proteome</keyword>
<name>A0A0V1BTP7_TRISP</name>
<keyword evidence="2" id="KW-1133">Transmembrane helix</keyword>
<evidence type="ECO:0000313" key="5">
    <source>
        <dbReference type="Proteomes" id="UP000054776"/>
    </source>
</evidence>
<dbReference type="FunCoup" id="A0A0V1BTP7">
    <property type="interactions" value="21"/>
</dbReference>
<dbReference type="InParanoid" id="A0A0V1BTP7"/>
<dbReference type="GO" id="GO:1903801">
    <property type="term" value="P:L-leucine import across plasma membrane"/>
    <property type="evidence" value="ECO:0007669"/>
    <property type="project" value="TreeGrafter"/>
</dbReference>
<dbReference type="GO" id="GO:1904273">
    <property type="term" value="P:L-alanine import across plasma membrane"/>
    <property type="evidence" value="ECO:0007669"/>
    <property type="project" value="TreeGrafter"/>
</dbReference>
<dbReference type="InterPro" id="IPR006047">
    <property type="entry name" value="GH13_cat_dom"/>
</dbReference>
<dbReference type="GO" id="GO:0005975">
    <property type="term" value="P:carbohydrate metabolic process"/>
    <property type="evidence" value="ECO:0007669"/>
    <property type="project" value="InterPro"/>
</dbReference>
<dbReference type="PANTHER" id="PTHR46673">
    <property type="entry name" value="4F2 CELL-SURFACE ANTIGEN HEAVY CHAIN"/>
    <property type="match status" value="1"/>
</dbReference>
<dbReference type="Pfam" id="PF16028">
    <property type="entry name" value="SLC3A2_N"/>
    <property type="match status" value="1"/>
</dbReference>
<dbReference type="AlphaFoldDB" id="A0A0V1BTP7"/>
<keyword evidence="2" id="KW-0472">Membrane</keyword>